<dbReference type="InterPro" id="IPR023606">
    <property type="entry name" value="CoA-Trfase_III_dom_1_sf"/>
</dbReference>
<dbReference type="GeneID" id="92074506"/>
<dbReference type="Gene3D" id="3.40.50.10540">
    <property type="entry name" value="Crotonobetainyl-coa:carnitine coa-transferase, domain 1"/>
    <property type="match status" value="1"/>
</dbReference>
<reference evidence="2 3" key="1">
    <citation type="submission" date="2023-01" db="EMBL/GenBank/DDBJ databases">
        <title>Analysis of 21 Apiospora genomes using comparative genomics revels a genus with tremendous synthesis potential of carbohydrate active enzymes and secondary metabolites.</title>
        <authorList>
            <person name="Sorensen T."/>
        </authorList>
    </citation>
    <scope>NUCLEOTIDE SEQUENCE [LARGE SCALE GENOMIC DNA]</scope>
    <source>
        <strain evidence="2 3">CBS 24483</strain>
    </source>
</reference>
<dbReference type="InterPro" id="IPR003673">
    <property type="entry name" value="CoA-Trfase_fam_III"/>
</dbReference>
<organism evidence="2 3">
    <name type="scientific">Apiospora aurea</name>
    <dbReference type="NCBI Taxonomy" id="335848"/>
    <lineage>
        <taxon>Eukaryota</taxon>
        <taxon>Fungi</taxon>
        <taxon>Dikarya</taxon>
        <taxon>Ascomycota</taxon>
        <taxon>Pezizomycotina</taxon>
        <taxon>Sordariomycetes</taxon>
        <taxon>Xylariomycetidae</taxon>
        <taxon>Amphisphaeriales</taxon>
        <taxon>Apiosporaceae</taxon>
        <taxon>Apiospora</taxon>
    </lineage>
</organism>
<dbReference type="RefSeq" id="XP_066701306.1">
    <property type="nucleotide sequence ID" value="XM_066841444.1"/>
</dbReference>
<evidence type="ECO:0000313" key="2">
    <source>
        <dbReference type="EMBL" id="KAK7956000.1"/>
    </source>
</evidence>
<dbReference type="PANTHER" id="PTHR48229:SF2">
    <property type="entry name" value="CAIB_BAIF FAMILY PROTEIN"/>
    <property type="match status" value="1"/>
</dbReference>
<evidence type="ECO:0000256" key="1">
    <source>
        <dbReference type="ARBA" id="ARBA00008383"/>
    </source>
</evidence>
<dbReference type="SUPFAM" id="SSF89796">
    <property type="entry name" value="CoA-transferase family III (CaiB/BaiF)"/>
    <property type="match status" value="2"/>
</dbReference>
<comment type="caution">
    <text evidence="2">The sequence shown here is derived from an EMBL/GenBank/DDBJ whole genome shotgun (WGS) entry which is preliminary data.</text>
</comment>
<sequence length="590" mass="65002">MVTSEVTEAESLFRKGVLGNPLIEKNLPAGAVKASNTIRFEGSDEPSLPINWRFAESIAALKANEATVINILLQRKYGLEKPAGVVINTDHAQLFIMSALLWTLDPSGDKLTPSSFAAPSTQKLVAEYFPDWDKHQASTPYRGSVTNIYKTKDDRYFHLHVKYRFGSAVYLLKAALSRPNLQKSHANNSDIVLEALGLPQNQDNTKTEDAWPIFQASISKYTAAEIETLSLAHRQAGTICWTTEEYKSSEHGKANADIEHSIPSSSISSPTTHRPLAGLKAVDLTRVIADPAVSRGLAEMGASVMRVTAPHLTDMSVLHPDLNHGKWNASLDLRTESGRRALKDLVLNADAVLEGYRPGVLDKYGFGEQDVLDMCRERGRGIVCCGENCYGWQGPWMGRSGWQQISDACCGVSYEFGRAMGNDEPVTPVFPNSDYCTGVSGVIGIITALLRRAEEGGSYTVKIALNYSQWLVTTCGTYPPAVWSDLWQRHGSPVFRHHHPMQYLLPRTLALVFQHSGHKLLLPEFFTQYRVESIGKDMRLVAPVLRYPNGEVKPGFHIGTRTNGVNQPVWPEDLGVEVVVGKSGNAKTSL</sequence>
<gene>
    <name evidence="2" type="ORF">PG986_005222</name>
</gene>
<dbReference type="Pfam" id="PF02515">
    <property type="entry name" value="CoA_transf_3"/>
    <property type="match status" value="1"/>
</dbReference>
<comment type="similarity">
    <text evidence="1">Belongs to the CoA-transferase III family.</text>
</comment>
<keyword evidence="3" id="KW-1185">Reference proteome</keyword>
<protein>
    <submittedName>
        <fullName evidence="2">CoA-transferase family III domain-containing protein</fullName>
    </submittedName>
</protein>
<dbReference type="PANTHER" id="PTHR48229">
    <property type="entry name" value="CAIB/BAIF FAMILY ENZYME (AFU_ORTHOLOGUE AFUA_1G05360)-RELATED"/>
    <property type="match status" value="1"/>
</dbReference>
<dbReference type="Proteomes" id="UP001391051">
    <property type="component" value="Unassembled WGS sequence"/>
</dbReference>
<dbReference type="EMBL" id="JAQQWE010000004">
    <property type="protein sequence ID" value="KAK7956000.1"/>
    <property type="molecule type" value="Genomic_DNA"/>
</dbReference>
<dbReference type="InterPro" id="IPR052985">
    <property type="entry name" value="CoA-trans_III_biosynth/detox"/>
</dbReference>
<proteinExistence type="inferred from homology"/>
<accession>A0ABR1QGX9</accession>
<name>A0ABR1QGX9_9PEZI</name>
<evidence type="ECO:0000313" key="3">
    <source>
        <dbReference type="Proteomes" id="UP001391051"/>
    </source>
</evidence>